<sequence length="530" mass="59912">MDHLAKRIDELLELAGRAGLLTLKIGVQDSSLEEDQRTGVGLHAKQPQTVGAQGEVHRIRLPSTVETLELHKCHICHIDSSFPSNAEGLKCLRIINNCNEIFKNTGLLSTLANSSIPVVATNQLLLYDQENEADNLQKVLHKIPKFKSLLLSFHSSSVLIASLPFLLQHEFEEVTIEMHDPAWASNEVYERVLSHPKVQCNIKCLIIDMKRVSLIKPHAMQVFNILSTLCESFQTINFIMFPQVHALGKSQNSSGEVDWDWSCGTKYQLEKIIEDPEILIPTAQWIKIETFKGAYQPSATIYEHKEREESQTAKPKAQIAEVLQTDCATSVFLSLNTTELNLQVTGKVSLKPLLSNTKNNLEAVHTHKIQLESGIENLALDLGKNFPKEIEASIAAIRPQHFILDLFGPNYRADFSLSFPLVIQIVESYGERLEALTVIGLYSSRENDLMIKKLLLKIKEGVTKIRKLRLANYMFESQESYDECFFNIIRTIGFNMELSGFSFATIPEGDCNVHILSRHLKYSSWHTLYL</sequence>
<dbReference type="AlphaFoldDB" id="A0A8J8T4F0"/>
<reference evidence="1" key="1">
    <citation type="submission" date="2019-06" db="EMBL/GenBank/DDBJ databases">
        <authorList>
            <person name="Zheng W."/>
        </authorList>
    </citation>
    <scope>NUCLEOTIDE SEQUENCE</scope>
    <source>
        <strain evidence="1">QDHG01</strain>
    </source>
</reference>
<keyword evidence="2" id="KW-1185">Reference proteome</keyword>
<proteinExistence type="predicted"/>
<comment type="caution">
    <text evidence="1">The sequence shown here is derived from an EMBL/GenBank/DDBJ whole genome shotgun (WGS) entry which is preliminary data.</text>
</comment>
<dbReference type="Proteomes" id="UP000785679">
    <property type="component" value="Unassembled WGS sequence"/>
</dbReference>
<organism evidence="1 2">
    <name type="scientific">Halteria grandinella</name>
    <dbReference type="NCBI Taxonomy" id="5974"/>
    <lineage>
        <taxon>Eukaryota</taxon>
        <taxon>Sar</taxon>
        <taxon>Alveolata</taxon>
        <taxon>Ciliophora</taxon>
        <taxon>Intramacronucleata</taxon>
        <taxon>Spirotrichea</taxon>
        <taxon>Stichotrichia</taxon>
        <taxon>Sporadotrichida</taxon>
        <taxon>Halteriidae</taxon>
        <taxon>Halteria</taxon>
    </lineage>
</organism>
<evidence type="ECO:0000313" key="2">
    <source>
        <dbReference type="Proteomes" id="UP000785679"/>
    </source>
</evidence>
<protein>
    <submittedName>
        <fullName evidence="1">Uncharacterized protein</fullName>
    </submittedName>
</protein>
<evidence type="ECO:0000313" key="1">
    <source>
        <dbReference type="EMBL" id="TNV81917.1"/>
    </source>
</evidence>
<gene>
    <name evidence="1" type="ORF">FGO68_gene14487</name>
</gene>
<dbReference type="EMBL" id="RRYP01005572">
    <property type="protein sequence ID" value="TNV81917.1"/>
    <property type="molecule type" value="Genomic_DNA"/>
</dbReference>
<accession>A0A8J8T4F0</accession>
<name>A0A8J8T4F0_HALGN</name>